<dbReference type="Gramene" id="ORUFI02G18110.1">
    <property type="protein sequence ID" value="ORUFI02G18110.1"/>
    <property type="gene ID" value="ORUFI02G18110"/>
</dbReference>
<evidence type="ECO:0000256" key="1">
    <source>
        <dbReference type="SAM" id="MobiDB-lite"/>
    </source>
</evidence>
<proteinExistence type="predicted"/>
<dbReference type="EnsemblPlants" id="ORUFI02G18110.1">
    <property type="protein sequence ID" value="ORUFI02G18110.1"/>
    <property type="gene ID" value="ORUFI02G18110"/>
</dbReference>
<dbReference type="Proteomes" id="UP000008022">
    <property type="component" value="Unassembled WGS sequence"/>
</dbReference>
<evidence type="ECO:0000313" key="2">
    <source>
        <dbReference type="EnsemblPlants" id="ORUFI02G18110.1"/>
    </source>
</evidence>
<feature type="compositionally biased region" description="Basic and acidic residues" evidence="1">
    <location>
        <begin position="128"/>
        <end position="137"/>
    </location>
</feature>
<dbReference type="AlphaFoldDB" id="A0A0E0NF54"/>
<reference evidence="3" key="1">
    <citation type="submission" date="2013-06" db="EMBL/GenBank/DDBJ databases">
        <authorList>
            <person name="Zhao Q."/>
        </authorList>
    </citation>
    <scope>NUCLEOTIDE SEQUENCE</scope>
    <source>
        <strain evidence="3">cv. W1943</strain>
    </source>
</reference>
<dbReference type="OMA" id="ITAIHCA"/>
<feature type="compositionally biased region" description="Basic and acidic residues" evidence="1">
    <location>
        <begin position="111"/>
        <end position="121"/>
    </location>
</feature>
<sequence>MSSSFLPFLLHSPVCSVYRSVAARPLGCCSTQGIIELIMSDQSFTVLVFSSALITAIHCASSSQAELHASSPASFPRSACSTSSVVARAEQIPEPALLLRLPSPLPPPPDFLRRDVERRDTGTVIDGGEGREVDPAH</sequence>
<accession>A0A0E0NF54</accession>
<dbReference type="HOGENOM" id="CLU_154882_0_0_1"/>
<organism evidence="2 3">
    <name type="scientific">Oryza rufipogon</name>
    <name type="common">Brownbeard rice</name>
    <name type="synonym">Asian wild rice</name>
    <dbReference type="NCBI Taxonomy" id="4529"/>
    <lineage>
        <taxon>Eukaryota</taxon>
        <taxon>Viridiplantae</taxon>
        <taxon>Streptophyta</taxon>
        <taxon>Embryophyta</taxon>
        <taxon>Tracheophyta</taxon>
        <taxon>Spermatophyta</taxon>
        <taxon>Magnoliopsida</taxon>
        <taxon>Liliopsida</taxon>
        <taxon>Poales</taxon>
        <taxon>Poaceae</taxon>
        <taxon>BOP clade</taxon>
        <taxon>Oryzoideae</taxon>
        <taxon>Oryzeae</taxon>
        <taxon>Oryzinae</taxon>
        <taxon>Oryza</taxon>
    </lineage>
</organism>
<evidence type="ECO:0000313" key="3">
    <source>
        <dbReference type="Proteomes" id="UP000008022"/>
    </source>
</evidence>
<name>A0A0E0NF54_ORYRU</name>
<protein>
    <submittedName>
        <fullName evidence="2">Uncharacterized protein</fullName>
    </submittedName>
</protein>
<keyword evidence="3" id="KW-1185">Reference proteome</keyword>
<feature type="region of interest" description="Disordered" evidence="1">
    <location>
        <begin position="99"/>
        <end position="137"/>
    </location>
</feature>
<reference evidence="2" key="2">
    <citation type="submission" date="2015-06" db="UniProtKB">
        <authorList>
            <consortium name="EnsemblPlants"/>
        </authorList>
    </citation>
    <scope>IDENTIFICATION</scope>
</reference>